<comment type="caution">
    <text evidence="1">The sequence shown here is derived from an EMBL/GenBank/DDBJ whole genome shotgun (WGS) entry which is preliminary data.</text>
</comment>
<evidence type="ECO:0000313" key="2">
    <source>
        <dbReference type="Proteomes" id="UP001153076"/>
    </source>
</evidence>
<organism evidence="1 2">
    <name type="scientific">Carnegiea gigantea</name>
    <dbReference type="NCBI Taxonomy" id="171969"/>
    <lineage>
        <taxon>Eukaryota</taxon>
        <taxon>Viridiplantae</taxon>
        <taxon>Streptophyta</taxon>
        <taxon>Embryophyta</taxon>
        <taxon>Tracheophyta</taxon>
        <taxon>Spermatophyta</taxon>
        <taxon>Magnoliopsida</taxon>
        <taxon>eudicotyledons</taxon>
        <taxon>Gunneridae</taxon>
        <taxon>Pentapetalae</taxon>
        <taxon>Caryophyllales</taxon>
        <taxon>Cactineae</taxon>
        <taxon>Cactaceae</taxon>
        <taxon>Cactoideae</taxon>
        <taxon>Echinocereeae</taxon>
        <taxon>Carnegiea</taxon>
    </lineage>
</organism>
<keyword evidence="2" id="KW-1185">Reference proteome</keyword>
<dbReference type="Proteomes" id="UP001153076">
    <property type="component" value="Unassembled WGS sequence"/>
</dbReference>
<dbReference type="OrthoDB" id="2919534at2759"/>
<reference evidence="1" key="1">
    <citation type="submission" date="2022-04" db="EMBL/GenBank/DDBJ databases">
        <title>Carnegiea gigantea Genome sequencing and assembly v2.</title>
        <authorList>
            <person name="Copetti D."/>
            <person name="Sanderson M.J."/>
            <person name="Burquez A."/>
            <person name="Wojciechowski M.F."/>
        </authorList>
    </citation>
    <scope>NUCLEOTIDE SEQUENCE</scope>
    <source>
        <strain evidence="1">SGP5-SGP5p</strain>
        <tissue evidence="1">Aerial part</tissue>
    </source>
</reference>
<dbReference type="PANTHER" id="PTHR33240:SF17">
    <property type="entry name" value="EUKARYOTIC PEPTIDE CHAIN RELEASE FACTOR GTP-BINDING SUBUNIT-LIKE"/>
    <property type="match status" value="1"/>
</dbReference>
<dbReference type="EMBL" id="JAKOGI010004792">
    <property type="protein sequence ID" value="KAJ8419589.1"/>
    <property type="molecule type" value="Genomic_DNA"/>
</dbReference>
<sequence length="220" mass="25170">MVFGGEQVFTSPHNDPLVVEMKVASAINTCRHREFRGHHHPRLLEQVYLTWEGDCPFGTPHLGLRGEVNPTGIIHLPLRFGNKVKARNLEVEFLVVNVPTAYNVIFELPTINRLKAVIAPYLLQLRIEANDGSIGMMQGDQQTARECYLVSIQTLVKCSVHYKDITTIHLKFHLNYTWNLIHKICIGYAQEAFFLFLKNSLLSLLNLIFFLKKISFVLVL</sequence>
<dbReference type="AlphaFoldDB" id="A0A9Q1GI00"/>
<gene>
    <name evidence="1" type="ORF">Cgig2_033806</name>
</gene>
<evidence type="ECO:0000313" key="1">
    <source>
        <dbReference type="EMBL" id="KAJ8419589.1"/>
    </source>
</evidence>
<dbReference type="PANTHER" id="PTHR33240">
    <property type="entry name" value="OS08G0508500 PROTEIN"/>
    <property type="match status" value="1"/>
</dbReference>
<name>A0A9Q1GI00_9CARY</name>
<accession>A0A9Q1GI00</accession>
<protein>
    <submittedName>
        <fullName evidence="1">Uncharacterized protein</fullName>
    </submittedName>
</protein>
<proteinExistence type="predicted"/>